<keyword evidence="2" id="KW-1185">Reference proteome</keyword>
<evidence type="ECO:0000313" key="2">
    <source>
        <dbReference type="Proteomes" id="UP001451303"/>
    </source>
</evidence>
<name>A0ABR3DNI5_NEUIN</name>
<gene>
    <name evidence="1" type="ORF">QR685DRAFT_516689</name>
</gene>
<sequence length="87" mass="10299">MRGLYYLVVFFFSFLLFDIITFNANARFLFCLAISVCMYVSGPLGSNPTARHLARQYLSQLSFLFGPFDTDSRRKYWVTWRNDEMDE</sequence>
<evidence type="ECO:0008006" key="3">
    <source>
        <dbReference type="Google" id="ProtNLM"/>
    </source>
</evidence>
<dbReference type="Proteomes" id="UP001451303">
    <property type="component" value="Unassembled WGS sequence"/>
</dbReference>
<organism evidence="1 2">
    <name type="scientific">Neurospora intermedia</name>
    <dbReference type="NCBI Taxonomy" id="5142"/>
    <lineage>
        <taxon>Eukaryota</taxon>
        <taxon>Fungi</taxon>
        <taxon>Dikarya</taxon>
        <taxon>Ascomycota</taxon>
        <taxon>Pezizomycotina</taxon>
        <taxon>Sordariomycetes</taxon>
        <taxon>Sordariomycetidae</taxon>
        <taxon>Sordariales</taxon>
        <taxon>Sordariaceae</taxon>
        <taxon>Neurospora</taxon>
    </lineage>
</organism>
<proteinExistence type="predicted"/>
<accession>A0ABR3DNI5</accession>
<dbReference type="EMBL" id="JAVLET010000002">
    <property type="protein sequence ID" value="KAL0473391.1"/>
    <property type="molecule type" value="Genomic_DNA"/>
</dbReference>
<protein>
    <recommendedName>
        <fullName evidence="3">Secreted protein</fullName>
    </recommendedName>
</protein>
<reference evidence="1 2" key="1">
    <citation type="submission" date="2023-09" db="EMBL/GenBank/DDBJ databases">
        <title>Multi-omics analysis of a traditional fermented food reveals byproduct-associated fungal strains for waste-to-food upcycling.</title>
        <authorList>
            <consortium name="Lawrence Berkeley National Laboratory"/>
            <person name="Rekdal V.M."/>
            <person name="Villalobos-Escobedo J.M."/>
            <person name="Rodriguez-Valeron N."/>
            <person name="Garcia M.O."/>
            <person name="Vasquez D.P."/>
            <person name="Damayanti I."/>
            <person name="Sorensen P.M."/>
            <person name="Baidoo E.E."/>
            <person name="De Carvalho A.C."/>
            <person name="Riley R."/>
            <person name="Lipzen A."/>
            <person name="He G."/>
            <person name="Yan M."/>
            <person name="Haridas S."/>
            <person name="Daum C."/>
            <person name="Yoshinaga Y."/>
            <person name="Ng V."/>
            <person name="Grigoriev I.V."/>
            <person name="Munk R."/>
            <person name="Nuraida L."/>
            <person name="Wijaya C.H."/>
            <person name="Morales P.-C."/>
            <person name="Keasling J.D."/>
        </authorList>
    </citation>
    <scope>NUCLEOTIDE SEQUENCE [LARGE SCALE GENOMIC DNA]</scope>
    <source>
        <strain evidence="1 2">FGSC 2613</strain>
    </source>
</reference>
<evidence type="ECO:0000313" key="1">
    <source>
        <dbReference type="EMBL" id="KAL0473391.1"/>
    </source>
</evidence>
<comment type="caution">
    <text evidence="1">The sequence shown here is derived from an EMBL/GenBank/DDBJ whole genome shotgun (WGS) entry which is preliminary data.</text>
</comment>